<dbReference type="RefSeq" id="WP_029567168.1">
    <property type="nucleotide sequence ID" value="NZ_JNVC02000024.1"/>
</dbReference>
<dbReference type="EMBL" id="JNVC02000024">
    <property type="protein sequence ID" value="KEZ47163.1"/>
    <property type="molecule type" value="Genomic_DNA"/>
</dbReference>
<dbReference type="Proteomes" id="UP000028549">
    <property type="component" value="Unassembled WGS sequence"/>
</dbReference>
<gene>
    <name evidence="1" type="ORF">GS18_0220120</name>
</gene>
<keyword evidence="2" id="KW-1185">Reference proteome</keyword>
<evidence type="ECO:0000313" key="1">
    <source>
        <dbReference type="EMBL" id="KEZ47163.1"/>
    </source>
</evidence>
<dbReference type="STRING" id="246786.GS18_0220120"/>
<evidence type="ECO:0000313" key="2">
    <source>
        <dbReference type="Proteomes" id="UP000028549"/>
    </source>
</evidence>
<sequence>MQKKKPIIIEFDNTTEEQEFLNWALSPEKDNSKEILRARNLIKRSKRPIAIKSDGKTLVIVNGLGTKRVVKNVSTIKSELAKKINGRGIRGNAMGIHSRGKRS</sequence>
<protein>
    <submittedName>
        <fullName evidence="1">Uncharacterized protein</fullName>
    </submittedName>
</protein>
<name>A0A084GIK1_METID</name>
<proteinExistence type="predicted"/>
<organism evidence="1 2">
    <name type="scientific">Metabacillus indicus</name>
    <name type="common">Bacillus indicus</name>
    <dbReference type="NCBI Taxonomy" id="246786"/>
    <lineage>
        <taxon>Bacteria</taxon>
        <taxon>Bacillati</taxon>
        <taxon>Bacillota</taxon>
        <taxon>Bacilli</taxon>
        <taxon>Bacillales</taxon>
        <taxon>Bacillaceae</taxon>
        <taxon>Metabacillus</taxon>
    </lineage>
</organism>
<comment type="caution">
    <text evidence="1">The sequence shown here is derived from an EMBL/GenBank/DDBJ whole genome shotgun (WGS) entry which is preliminary data.</text>
</comment>
<accession>A0A084GIK1</accession>
<dbReference type="AlphaFoldDB" id="A0A084GIK1"/>
<reference evidence="1 2" key="1">
    <citation type="journal article" date="2005" name="Int. J. Syst. Evol. Microbiol.">
        <title>Bacillus cibi sp. nov., isolated from jeotgal, a traditional Korean fermented seafood.</title>
        <authorList>
            <person name="Yoon J.H."/>
            <person name="Lee C.H."/>
            <person name="Oh T.K."/>
        </authorList>
    </citation>
    <scope>NUCLEOTIDE SEQUENCE [LARGE SCALE GENOMIC DNA]</scope>
    <source>
        <strain evidence="1 2">DSM 16189</strain>
    </source>
</reference>